<evidence type="ECO:0000313" key="3">
    <source>
        <dbReference type="Proteomes" id="UP000503162"/>
    </source>
</evidence>
<dbReference type="AlphaFoldDB" id="A0A6G8IEP8"/>
<gene>
    <name evidence="2" type="ORF">G9Q37_05275</name>
</gene>
<dbReference type="KEGG" id="hcz:G9Q37_05275"/>
<dbReference type="Proteomes" id="UP000503162">
    <property type="component" value="Chromosome"/>
</dbReference>
<dbReference type="RefSeq" id="WP_166225564.1">
    <property type="nucleotide sequence ID" value="NZ_CP049989.1"/>
</dbReference>
<dbReference type="InterPro" id="IPR009425">
    <property type="entry name" value="DSRM_SSAP"/>
</dbReference>
<proteinExistence type="predicted"/>
<organism evidence="2 3">
    <name type="scientific">Hydrogenophaga crocea</name>
    <dbReference type="NCBI Taxonomy" id="2716225"/>
    <lineage>
        <taxon>Bacteria</taxon>
        <taxon>Pseudomonadati</taxon>
        <taxon>Pseudomonadota</taxon>
        <taxon>Betaproteobacteria</taxon>
        <taxon>Burkholderiales</taxon>
        <taxon>Comamonadaceae</taxon>
        <taxon>Hydrogenophaga</taxon>
    </lineage>
</organism>
<dbReference type="Pfam" id="PF06378">
    <property type="entry name" value="SSAP_Sak"/>
    <property type="match status" value="1"/>
</dbReference>
<accession>A0A6G8IEP8</accession>
<evidence type="ECO:0000313" key="2">
    <source>
        <dbReference type="EMBL" id="QIM51589.1"/>
    </source>
</evidence>
<keyword evidence="3" id="KW-1185">Reference proteome</keyword>
<protein>
    <submittedName>
        <fullName evidence="2">DUF1071 domain-containing protein</fullName>
    </submittedName>
</protein>
<name>A0A6G8IEP8_9BURK</name>
<sequence length="191" mass="21389">MSELLKINVNQHTESKNGLTYLSWAWAWSEVLKIDPQATWEAAEFNGMPACFMPDGSAMVKTSVSIKGHTKTCWLPVMNHKNQAIKGPDAFQINTAIVRCLTKTISMHGLGLYIYAGEDLPPLDTEALDQFAAELAQLEAEGNTMEAVREWYANEHVRTSNDAREYLWKQLRDHSALRAAIKANKPELQAA</sequence>
<feature type="domain" description="SSAP RNA binding" evidence="1">
    <location>
        <begin position="3"/>
        <end position="123"/>
    </location>
</feature>
<reference evidence="2 3" key="1">
    <citation type="submission" date="2020-03" db="EMBL/GenBank/DDBJ databases">
        <title>Hydrogenophaga sp. nov. isolated from cyanobacterial mat.</title>
        <authorList>
            <person name="Thorat V."/>
            <person name="Kirdat K."/>
            <person name="Tiwarekar B."/>
            <person name="Costa E.D."/>
            <person name="Yadav A."/>
        </authorList>
    </citation>
    <scope>NUCLEOTIDE SEQUENCE [LARGE SCALE GENOMIC DNA]</scope>
    <source>
        <strain evidence="2 3">BA0156</strain>
    </source>
</reference>
<evidence type="ECO:0000259" key="1">
    <source>
        <dbReference type="Pfam" id="PF06378"/>
    </source>
</evidence>
<dbReference type="EMBL" id="CP049989">
    <property type="protein sequence ID" value="QIM51589.1"/>
    <property type="molecule type" value="Genomic_DNA"/>
</dbReference>